<evidence type="ECO:0000259" key="2">
    <source>
        <dbReference type="Pfam" id="PF13511"/>
    </source>
</evidence>
<dbReference type="OrthoDB" id="7062774at2"/>
<protein>
    <recommendedName>
        <fullName evidence="2">DUF4124 domain-containing protein</fullName>
    </recommendedName>
</protein>
<gene>
    <name evidence="3" type="ORF">CODIS_03130</name>
</gene>
<evidence type="ECO:0000313" key="4">
    <source>
        <dbReference type="Proteomes" id="UP000094769"/>
    </source>
</evidence>
<dbReference type="Proteomes" id="UP000094769">
    <property type="component" value="Unassembled WGS sequence"/>
</dbReference>
<feature type="region of interest" description="Disordered" evidence="1">
    <location>
        <begin position="45"/>
        <end position="107"/>
    </location>
</feature>
<dbReference type="AlphaFoldDB" id="A0A7Z1AHM7"/>
<dbReference type="Pfam" id="PF13511">
    <property type="entry name" value="DUF4124"/>
    <property type="match status" value="1"/>
</dbReference>
<name>A0A7Z1AHM7_9GAMM</name>
<feature type="compositionally biased region" description="Basic and acidic residues" evidence="1">
    <location>
        <begin position="69"/>
        <end position="100"/>
    </location>
</feature>
<accession>A0A7Z1AHM7</accession>
<sequence>MLDTTSKLPRLFTQSLLFVLLMAGLQLQAEVYKWVDEQGRVHFSDRPVTGESTEIRIREQESPQPAAGQHDRQMEMRRMLDVYAEERAEKKEAKQKQLAERKRRKQNCVRAKDRYNSHLRATGIYNLGNDGERRYLSEQERARHIKRLKADITRWCR</sequence>
<feature type="domain" description="DUF4124" evidence="2">
    <location>
        <begin position="19"/>
        <end position="68"/>
    </location>
</feature>
<comment type="caution">
    <text evidence="3">The sequence shown here is derived from an EMBL/GenBank/DDBJ whole genome shotgun (WGS) entry which is preliminary data.</text>
</comment>
<dbReference type="InterPro" id="IPR025392">
    <property type="entry name" value="DUF4124"/>
</dbReference>
<evidence type="ECO:0000313" key="3">
    <source>
        <dbReference type="EMBL" id="ODJ89214.1"/>
    </source>
</evidence>
<reference evidence="3 4" key="1">
    <citation type="submission" date="2016-06" db="EMBL/GenBank/DDBJ databases">
        <title>Genome sequence of endosymbiont of Candidatus Endolucinida thiodiazotropha.</title>
        <authorList>
            <person name="Poehlein A."/>
            <person name="Koenig S."/>
            <person name="Heiden S.E."/>
            <person name="Thuermer A."/>
            <person name="Voget S."/>
            <person name="Daniel R."/>
            <person name="Markert S."/>
            <person name="Gros O."/>
            <person name="Schweder T."/>
        </authorList>
    </citation>
    <scope>NUCLEOTIDE SEQUENCE [LARGE SCALE GENOMIC DNA]</scope>
    <source>
        <strain evidence="3 4">COS</strain>
    </source>
</reference>
<dbReference type="EMBL" id="MARB01000002">
    <property type="protein sequence ID" value="ODJ89214.1"/>
    <property type="molecule type" value="Genomic_DNA"/>
</dbReference>
<evidence type="ECO:0000256" key="1">
    <source>
        <dbReference type="SAM" id="MobiDB-lite"/>
    </source>
</evidence>
<proteinExistence type="predicted"/>
<dbReference type="RefSeq" id="WP_069120965.1">
    <property type="nucleotide sequence ID" value="NZ_MARB01000002.1"/>
</dbReference>
<keyword evidence="4" id="KW-1185">Reference proteome</keyword>
<organism evidence="3 4">
    <name type="scientific">Candidatus Thiodiazotropha endolucinida</name>
    <dbReference type="NCBI Taxonomy" id="1655433"/>
    <lineage>
        <taxon>Bacteria</taxon>
        <taxon>Pseudomonadati</taxon>
        <taxon>Pseudomonadota</taxon>
        <taxon>Gammaproteobacteria</taxon>
        <taxon>Chromatiales</taxon>
        <taxon>Sedimenticolaceae</taxon>
        <taxon>Candidatus Thiodiazotropha</taxon>
    </lineage>
</organism>